<feature type="region of interest" description="Disordered" evidence="1">
    <location>
        <begin position="25"/>
        <end position="63"/>
    </location>
</feature>
<sequence length="390" mass="38965">MATTYIGGSGPIGSIWTGNYAPLSTSANSTTSSTPSSSSSVSSSSNSTASSPTSTSSSSSSSSSVLTITSANATSGTSTASASASVTSSTASSTSTSSLSSTTSATTTSAPPITSCALSSVAAFTLSSSVYSATTVCSCNDGWVAGINTISLGDGDYELKCAAGGSTDFIMSTVVPPITSCALSTAAPATLSGTTIAGGPVCSCNNGWIAGVNTVDGGSGTTVFECAVGTTTTIIVSTELPSTAATPTSTAATTNSAAAPSPTARFMMHMDESEYEALTYNYWYAYSPPENKQYSVCDDSIDTLGAPQNVDPSKDPIPYPDGTFKIAGTVSGEKNCVYSGTAAGPGSFECDGLASDQTSCFADPQQGTNYTCVLVDGSEDTIYFKVQCEW</sequence>
<dbReference type="Proteomes" id="UP001168146">
    <property type="component" value="Unassembled WGS sequence"/>
</dbReference>
<gene>
    <name evidence="2" type="ORF">LTR82_015970</name>
    <name evidence="3" type="ORF">LTR91_021838</name>
</gene>
<name>A0AAN6H616_9PEZI</name>
<proteinExistence type="predicted"/>
<keyword evidence="4" id="KW-1185">Reference proteome</keyword>
<evidence type="ECO:0000313" key="3">
    <source>
        <dbReference type="EMBL" id="KAK0957463.1"/>
    </source>
</evidence>
<comment type="caution">
    <text evidence="3">The sequence shown here is derived from an EMBL/GenBank/DDBJ whole genome shotgun (WGS) entry which is preliminary data.</text>
</comment>
<evidence type="ECO:0000313" key="2">
    <source>
        <dbReference type="EMBL" id="KAK0307359.1"/>
    </source>
</evidence>
<protein>
    <submittedName>
        <fullName evidence="3">Uncharacterized protein</fullName>
    </submittedName>
</protein>
<reference evidence="3" key="2">
    <citation type="submission" date="2023-06" db="EMBL/GenBank/DDBJ databases">
        <title>Black Yeasts Isolated from many extreme environments.</title>
        <authorList>
            <person name="Coleine C."/>
            <person name="Stajich J.E."/>
            <person name="Selbmann L."/>
        </authorList>
    </citation>
    <scope>NUCLEOTIDE SEQUENCE</scope>
    <source>
        <strain evidence="3">CCFEE 5200</strain>
    </source>
</reference>
<organism evidence="3 4">
    <name type="scientific">Friedmanniomyces endolithicus</name>
    <dbReference type="NCBI Taxonomy" id="329885"/>
    <lineage>
        <taxon>Eukaryota</taxon>
        <taxon>Fungi</taxon>
        <taxon>Dikarya</taxon>
        <taxon>Ascomycota</taxon>
        <taxon>Pezizomycotina</taxon>
        <taxon>Dothideomycetes</taxon>
        <taxon>Dothideomycetidae</taxon>
        <taxon>Mycosphaerellales</taxon>
        <taxon>Teratosphaeriaceae</taxon>
        <taxon>Friedmanniomyces</taxon>
    </lineage>
</organism>
<feature type="region of interest" description="Disordered" evidence="1">
    <location>
        <begin position="89"/>
        <end position="111"/>
    </location>
</feature>
<reference evidence="2" key="1">
    <citation type="submission" date="2021-12" db="EMBL/GenBank/DDBJ databases">
        <title>Black yeast isolated from Biological Soil Crust.</title>
        <authorList>
            <person name="Kurbessoian T."/>
        </authorList>
    </citation>
    <scope>NUCLEOTIDE SEQUENCE</scope>
    <source>
        <strain evidence="2">CCFEE 5208</strain>
    </source>
</reference>
<dbReference type="Proteomes" id="UP001175353">
    <property type="component" value="Unassembled WGS sequence"/>
</dbReference>
<dbReference type="EMBL" id="JASUXU010000095">
    <property type="protein sequence ID" value="KAK0307359.1"/>
    <property type="molecule type" value="Genomic_DNA"/>
</dbReference>
<accession>A0AAN6H616</accession>
<feature type="compositionally biased region" description="Low complexity" evidence="1">
    <location>
        <begin position="89"/>
        <end position="110"/>
    </location>
</feature>
<evidence type="ECO:0000313" key="4">
    <source>
        <dbReference type="Proteomes" id="UP001175353"/>
    </source>
</evidence>
<dbReference type="EMBL" id="JAUJLE010000404">
    <property type="protein sequence ID" value="KAK0957463.1"/>
    <property type="molecule type" value="Genomic_DNA"/>
</dbReference>
<dbReference type="AlphaFoldDB" id="A0AAN6H616"/>
<evidence type="ECO:0000256" key="1">
    <source>
        <dbReference type="SAM" id="MobiDB-lite"/>
    </source>
</evidence>